<feature type="domain" description="HAMP" evidence="9">
    <location>
        <begin position="305"/>
        <end position="357"/>
    </location>
</feature>
<sequence length="577" mass="65998">MIKYKIFHKLLIMLAVLLVPATLLFAYANQTSENVVKETLENSASKQLEFTMQRLEQSLRQLEIQTLLLVNDSSIKAYASSWEFPEYVNHLLMRKNVEEKLILQSQVDSLIHELTVYWPASEEVISTSDQADFNRVLLSHTPKNRWLVRKEEGQLSFHLYFTNPSITKPDLSNVVSIVETTFTSDYLRSVLEGLDSSGNGNSFFYFPGGELIANDEVNGNMISLLEKKNVFNYTSSSQPQLTVLEMDGVEYLIQTIHSPSLGGILVSYIKINEFLNPLNHVNLLVNGSLILLFISGVAISYLFYRHFRIPFGYLVRKIENLGAGDYTSRATVKTNNEFDYLFERFNDMASRIQALIENVYEERVRTQEAEYKHLQSQINPHFLYNCLFYIVSMANKSPEAVISMAKNLSQFYRHITRKAGTDTTLADEIRLIESYLEVQSMRNKRLRYEIDIPAPMLEMSVPTLLLQPLVENAVVHGIEQKRESGRIRIIGVKVNNQFRITVDDDGTGLSSEALQALMNQVHNRQSADETGCGLSNIHHRLIHRFGPESGLSFSTNEWKGFRVTLQLSYRTQEESVT</sequence>
<dbReference type="Pfam" id="PF02518">
    <property type="entry name" value="HATPase_c"/>
    <property type="match status" value="1"/>
</dbReference>
<dbReference type="InterPro" id="IPR010559">
    <property type="entry name" value="Sig_transdc_His_kin_internal"/>
</dbReference>
<gene>
    <name evidence="10" type="ORF">DFP97_10479</name>
</gene>
<dbReference type="PANTHER" id="PTHR34220:SF7">
    <property type="entry name" value="SENSOR HISTIDINE KINASE YPDA"/>
    <property type="match status" value="1"/>
</dbReference>
<evidence type="ECO:0000313" key="10">
    <source>
        <dbReference type="EMBL" id="RCW49421.1"/>
    </source>
</evidence>
<dbReference type="OrthoDB" id="2521939at2"/>
<reference evidence="10 11" key="1">
    <citation type="submission" date="2018-07" db="EMBL/GenBank/DDBJ databases">
        <title>Genomic Encyclopedia of Type Strains, Phase III (KMG-III): the genomes of soil and plant-associated and newly described type strains.</title>
        <authorList>
            <person name="Whitman W."/>
        </authorList>
    </citation>
    <scope>NUCLEOTIDE SEQUENCE [LARGE SCALE GENOMIC DNA]</scope>
    <source>
        <strain evidence="10 11">CECT 7506</strain>
    </source>
</reference>
<dbReference type="Pfam" id="PF06580">
    <property type="entry name" value="His_kinase"/>
    <property type="match status" value="1"/>
</dbReference>
<evidence type="ECO:0000256" key="5">
    <source>
        <dbReference type="ARBA" id="ARBA00022777"/>
    </source>
</evidence>
<accession>A0A368W4R4</accession>
<comment type="caution">
    <text evidence="10">The sequence shown here is derived from an EMBL/GenBank/DDBJ whole genome shotgun (WGS) entry which is preliminary data.</text>
</comment>
<dbReference type="InterPro" id="IPR003660">
    <property type="entry name" value="HAMP_dom"/>
</dbReference>
<keyword evidence="6 8" id="KW-0472">Membrane</keyword>
<proteinExistence type="predicted"/>
<feature type="coiled-coil region" evidence="7">
    <location>
        <begin position="45"/>
        <end position="72"/>
    </location>
</feature>
<dbReference type="PROSITE" id="PS50885">
    <property type="entry name" value="HAMP"/>
    <property type="match status" value="1"/>
</dbReference>
<dbReference type="InterPro" id="IPR036890">
    <property type="entry name" value="HATPase_C_sf"/>
</dbReference>
<dbReference type="GO" id="GO:0005886">
    <property type="term" value="C:plasma membrane"/>
    <property type="evidence" value="ECO:0007669"/>
    <property type="project" value="UniProtKB-SubCell"/>
</dbReference>
<keyword evidence="8" id="KW-0812">Transmembrane</keyword>
<dbReference type="InterPro" id="IPR050640">
    <property type="entry name" value="Bact_2-comp_sensor_kinase"/>
</dbReference>
<dbReference type="SMART" id="SM00304">
    <property type="entry name" value="HAMP"/>
    <property type="match status" value="1"/>
</dbReference>
<evidence type="ECO:0000256" key="1">
    <source>
        <dbReference type="ARBA" id="ARBA00004651"/>
    </source>
</evidence>
<dbReference type="EMBL" id="QPJD01000004">
    <property type="protein sequence ID" value="RCW49421.1"/>
    <property type="molecule type" value="Genomic_DNA"/>
</dbReference>
<name>A0A368W4R4_9BACL</name>
<keyword evidence="2" id="KW-1003">Cell membrane</keyword>
<evidence type="ECO:0000256" key="4">
    <source>
        <dbReference type="ARBA" id="ARBA00022679"/>
    </source>
</evidence>
<dbReference type="Gene3D" id="6.10.340.10">
    <property type="match status" value="1"/>
</dbReference>
<evidence type="ECO:0000256" key="8">
    <source>
        <dbReference type="SAM" id="Phobius"/>
    </source>
</evidence>
<dbReference type="CDD" id="cd06225">
    <property type="entry name" value="HAMP"/>
    <property type="match status" value="1"/>
</dbReference>
<dbReference type="Proteomes" id="UP000252415">
    <property type="component" value="Unassembled WGS sequence"/>
</dbReference>
<organism evidence="10 11">
    <name type="scientific">Paenibacillus prosopidis</name>
    <dbReference type="NCBI Taxonomy" id="630520"/>
    <lineage>
        <taxon>Bacteria</taxon>
        <taxon>Bacillati</taxon>
        <taxon>Bacillota</taxon>
        <taxon>Bacilli</taxon>
        <taxon>Bacillales</taxon>
        <taxon>Paenibacillaceae</taxon>
        <taxon>Paenibacillus</taxon>
    </lineage>
</organism>
<evidence type="ECO:0000313" key="11">
    <source>
        <dbReference type="Proteomes" id="UP000252415"/>
    </source>
</evidence>
<dbReference type="Gene3D" id="3.30.565.10">
    <property type="entry name" value="Histidine kinase-like ATPase, C-terminal domain"/>
    <property type="match status" value="1"/>
</dbReference>
<dbReference type="Pfam" id="PF00672">
    <property type="entry name" value="HAMP"/>
    <property type="match status" value="1"/>
</dbReference>
<protein>
    <submittedName>
        <fullName evidence="10">Two-component system sensor histidine kinase YesM</fullName>
    </submittedName>
</protein>
<evidence type="ECO:0000256" key="2">
    <source>
        <dbReference type="ARBA" id="ARBA00022475"/>
    </source>
</evidence>
<dbReference type="AlphaFoldDB" id="A0A368W4R4"/>
<dbReference type="GO" id="GO:0000155">
    <property type="term" value="F:phosphorelay sensor kinase activity"/>
    <property type="evidence" value="ECO:0007669"/>
    <property type="project" value="InterPro"/>
</dbReference>
<dbReference type="InterPro" id="IPR003594">
    <property type="entry name" value="HATPase_dom"/>
</dbReference>
<dbReference type="SUPFAM" id="SSF158472">
    <property type="entry name" value="HAMP domain-like"/>
    <property type="match status" value="1"/>
</dbReference>
<dbReference type="PANTHER" id="PTHR34220">
    <property type="entry name" value="SENSOR HISTIDINE KINASE YPDA"/>
    <property type="match status" value="1"/>
</dbReference>
<dbReference type="SUPFAM" id="SSF55874">
    <property type="entry name" value="ATPase domain of HSP90 chaperone/DNA topoisomerase II/histidine kinase"/>
    <property type="match status" value="1"/>
</dbReference>
<evidence type="ECO:0000256" key="6">
    <source>
        <dbReference type="ARBA" id="ARBA00023136"/>
    </source>
</evidence>
<evidence type="ECO:0000256" key="7">
    <source>
        <dbReference type="SAM" id="Coils"/>
    </source>
</evidence>
<feature type="transmembrane region" description="Helical" evidence="8">
    <location>
        <begin position="283"/>
        <end position="304"/>
    </location>
</feature>
<keyword evidence="8" id="KW-1133">Transmembrane helix</keyword>
<keyword evidence="3" id="KW-0597">Phosphoprotein</keyword>
<keyword evidence="4" id="KW-0808">Transferase</keyword>
<evidence type="ECO:0000259" key="9">
    <source>
        <dbReference type="PROSITE" id="PS50885"/>
    </source>
</evidence>
<comment type="subcellular location">
    <subcellularLocation>
        <location evidence="1">Cell membrane</location>
        <topology evidence="1">Multi-pass membrane protein</topology>
    </subcellularLocation>
</comment>
<keyword evidence="7" id="KW-0175">Coiled coil</keyword>
<keyword evidence="5 10" id="KW-0418">Kinase</keyword>
<keyword evidence="11" id="KW-1185">Reference proteome</keyword>
<dbReference type="RefSeq" id="WP_114379342.1">
    <property type="nucleotide sequence ID" value="NZ_QPJD01000004.1"/>
</dbReference>
<evidence type="ECO:0000256" key="3">
    <source>
        <dbReference type="ARBA" id="ARBA00022553"/>
    </source>
</evidence>